<organism evidence="1 2">
    <name type="scientific">Myripristis murdjan</name>
    <name type="common">pinecone soldierfish</name>
    <dbReference type="NCBI Taxonomy" id="586833"/>
    <lineage>
        <taxon>Eukaryota</taxon>
        <taxon>Metazoa</taxon>
        <taxon>Chordata</taxon>
        <taxon>Craniata</taxon>
        <taxon>Vertebrata</taxon>
        <taxon>Euteleostomi</taxon>
        <taxon>Actinopterygii</taxon>
        <taxon>Neopterygii</taxon>
        <taxon>Teleostei</taxon>
        <taxon>Neoteleostei</taxon>
        <taxon>Acanthomorphata</taxon>
        <taxon>Holocentriformes</taxon>
        <taxon>Holocentridae</taxon>
        <taxon>Myripristis</taxon>
    </lineage>
</organism>
<dbReference type="InParanoid" id="A0A667XA03"/>
<accession>A0A667XA03</accession>
<evidence type="ECO:0000313" key="2">
    <source>
        <dbReference type="Proteomes" id="UP000472263"/>
    </source>
</evidence>
<dbReference type="Proteomes" id="UP000472263">
    <property type="component" value="Chromosome 16"/>
</dbReference>
<reference evidence="1" key="2">
    <citation type="submission" date="2025-08" db="UniProtKB">
        <authorList>
            <consortium name="Ensembl"/>
        </authorList>
    </citation>
    <scope>IDENTIFICATION</scope>
</reference>
<dbReference type="GeneTree" id="ENSGT00940000177957"/>
<dbReference type="Ensembl" id="ENSMMDT00005015046.1">
    <property type="protein sequence ID" value="ENSMMDP00005014645.1"/>
    <property type="gene ID" value="ENSMMDG00005007500.1"/>
</dbReference>
<reference evidence="1" key="1">
    <citation type="submission" date="2019-06" db="EMBL/GenBank/DDBJ databases">
        <authorList>
            <consortium name="Wellcome Sanger Institute Data Sharing"/>
        </authorList>
    </citation>
    <scope>NUCLEOTIDE SEQUENCE [LARGE SCALE GENOMIC DNA]</scope>
</reference>
<evidence type="ECO:0000313" key="1">
    <source>
        <dbReference type="Ensembl" id="ENSMMDP00005014645.1"/>
    </source>
</evidence>
<name>A0A667XA03_9TELE</name>
<dbReference type="AlphaFoldDB" id="A0A667XA03"/>
<proteinExistence type="predicted"/>
<reference evidence="1" key="3">
    <citation type="submission" date="2025-09" db="UniProtKB">
        <authorList>
            <consortium name="Ensembl"/>
        </authorList>
    </citation>
    <scope>IDENTIFICATION</scope>
</reference>
<keyword evidence="2" id="KW-1185">Reference proteome</keyword>
<sequence>MSGLLRNVQNCLGVCSPVLSPVPPAGRTTDTGKSTLHFPGSWLLIRASPLGKSPGSAGLSASPFSFCMVYIRCLVRGQGRSVSRSSAGILMCRRNNGRSPGDVSLLVQEASSCLTDGWRVPVLSSSCPRFNSVLKFI</sequence>
<protein>
    <submittedName>
        <fullName evidence="1">Uncharacterized protein</fullName>
    </submittedName>
</protein>